<keyword evidence="1" id="KW-0812">Transmembrane</keyword>
<feature type="transmembrane region" description="Helical" evidence="1">
    <location>
        <begin position="103"/>
        <end position="124"/>
    </location>
</feature>
<keyword evidence="1" id="KW-0472">Membrane</keyword>
<reference evidence="2" key="1">
    <citation type="submission" date="2020-08" db="EMBL/GenBank/DDBJ databases">
        <authorList>
            <person name="Cejkova D."/>
            <person name="Kubasova T."/>
            <person name="Jahodarova E."/>
            <person name="Rychlik I."/>
        </authorList>
    </citation>
    <scope>NUCLEOTIDE SEQUENCE</scope>
    <source>
        <strain evidence="2">An582</strain>
    </source>
</reference>
<accession>A0A938XC89</accession>
<evidence type="ECO:0000256" key="1">
    <source>
        <dbReference type="SAM" id="Phobius"/>
    </source>
</evidence>
<feature type="transmembrane region" description="Helical" evidence="1">
    <location>
        <begin position="149"/>
        <end position="172"/>
    </location>
</feature>
<reference evidence="2" key="2">
    <citation type="journal article" date="2021" name="Sci. Rep.">
        <title>The distribution of antibiotic resistance genes in chicken gut microbiota commensals.</title>
        <authorList>
            <person name="Juricova H."/>
            <person name="Matiasovicova J."/>
            <person name="Kubasova T."/>
            <person name="Cejkova D."/>
            <person name="Rychlik I."/>
        </authorList>
    </citation>
    <scope>NUCLEOTIDE SEQUENCE</scope>
    <source>
        <strain evidence="2">An582</strain>
    </source>
</reference>
<organism evidence="2 3">
    <name type="scientific">Mordavella massiliensis</name>
    <dbReference type="NCBI Taxonomy" id="1871024"/>
    <lineage>
        <taxon>Bacteria</taxon>
        <taxon>Bacillati</taxon>
        <taxon>Bacillota</taxon>
        <taxon>Clostridia</taxon>
        <taxon>Eubacteriales</taxon>
        <taxon>Clostridiaceae</taxon>
        <taxon>Mordavella</taxon>
    </lineage>
</organism>
<evidence type="ECO:0000313" key="2">
    <source>
        <dbReference type="EMBL" id="MBM6948387.1"/>
    </source>
</evidence>
<feature type="transmembrane region" description="Helical" evidence="1">
    <location>
        <begin position="67"/>
        <end position="91"/>
    </location>
</feature>
<protein>
    <submittedName>
        <fullName evidence="2">Uncharacterized protein</fullName>
    </submittedName>
</protein>
<dbReference type="AlphaFoldDB" id="A0A938XC89"/>
<dbReference type="EMBL" id="JACJKS010000007">
    <property type="protein sequence ID" value="MBM6948387.1"/>
    <property type="molecule type" value="Genomic_DNA"/>
</dbReference>
<dbReference type="RefSeq" id="WP_204906396.1">
    <property type="nucleotide sequence ID" value="NZ_JACJKS010000007.1"/>
</dbReference>
<dbReference type="Proteomes" id="UP000705508">
    <property type="component" value="Unassembled WGS sequence"/>
</dbReference>
<feature type="transmembrane region" description="Helical" evidence="1">
    <location>
        <begin position="178"/>
        <end position="197"/>
    </location>
</feature>
<keyword evidence="1" id="KW-1133">Transmembrane helix</keyword>
<gene>
    <name evidence="2" type="ORF">H6A20_06905</name>
</gene>
<proteinExistence type="predicted"/>
<evidence type="ECO:0000313" key="3">
    <source>
        <dbReference type="Proteomes" id="UP000705508"/>
    </source>
</evidence>
<name>A0A938XC89_9CLOT</name>
<feature type="transmembrane region" description="Helical" evidence="1">
    <location>
        <begin position="209"/>
        <end position="227"/>
    </location>
</feature>
<feature type="transmembrane region" description="Helical" evidence="1">
    <location>
        <begin position="239"/>
        <end position="257"/>
    </location>
</feature>
<comment type="caution">
    <text evidence="2">The sequence shown here is derived from an EMBL/GenBank/DDBJ whole genome shotgun (WGS) entry which is preliminary data.</text>
</comment>
<sequence length="273" mass="30296">MKTGQVKRELSRLADEERVRERTLTDERHVDRTAALAAGACRVAARRRGMSFPAFVARQVRYTGRHVWVWQGLLLVLILSAFHQVGVLLVIRDPESGLFFYRRLPLLLCGAGVLSAWSCVPFFARSGIWRMAEVEAASASWPRLRTAQLLIAGGSAVLMELGVTAAACLLWAVDAGSLAAWLFLPFLLAWDLILFLLDRGRGRHFAVRSSAVLGAGFLLFAFVWKYVSRGAAGPQDHTVTSGYVWVLCGAAALLWILQIRRIGRKETDRWSCA</sequence>